<dbReference type="EMBL" id="BAAAKV010000037">
    <property type="protein sequence ID" value="GAA1179721.1"/>
    <property type="molecule type" value="Genomic_DNA"/>
</dbReference>
<keyword evidence="2" id="KW-0813">Transport</keyword>
<comment type="subcellular location">
    <subcellularLocation>
        <location evidence="1">Cell membrane</location>
        <topology evidence="1">Peripheral membrane protein</topology>
    </subcellularLocation>
</comment>
<evidence type="ECO:0000256" key="6">
    <source>
        <dbReference type="SAM" id="MobiDB-lite"/>
    </source>
</evidence>
<comment type="caution">
    <text evidence="8">The sequence shown here is derived from an EMBL/GenBank/DDBJ whole genome shotgun (WGS) entry which is preliminary data.</text>
</comment>
<evidence type="ECO:0000313" key="8">
    <source>
        <dbReference type="EMBL" id="GAA1179721.1"/>
    </source>
</evidence>
<proteinExistence type="predicted"/>
<keyword evidence="4" id="KW-0067">ATP-binding</keyword>
<feature type="region of interest" description="Disordered" evidence="6">
    <location>
        <begin position="362"/>
        <end position="409"/>
    </location>
</feature>
<name>A0ABN1UY05_9ACTN</name>
<organism evidence="8 9">
    <name type="scientific">Streptomyces hebeiensis</name>
    <dbReference type="NCBI Taxonomy" id="229486"/>
    <lineage>
        <taxon>Bacteria</taxon>
        <taxon>Bacillati</taxon>
        <taxon>Actinomycetota</taxon>
        <taxon>Actinomycetes</taxon>
        <taxon>Kitasatosporales</taxon>
        <taxon>Streptomycetaceae</taxon>
        <taxon>Streptomyces</taxon>
    </lineage>
</organism>
<dbReference type="InterPro" id="IPR003593">
    <property type="entry name" value="AAA+_ATPase"/>
</dbReference>
<feature type="compositionally biased region" description="Gly residues" evidence="6">
    <location>
        <begin position="364"/>
        <end position="375"/>
    </location>
</feature>
<accession>A0ABN1UY05</accession>
<dbReference type="InterPro" id="IPR050763">
    <property type="entry name" value="ABC_transporter_ATP-binding"/>
</dbReference>
<evidence type="ECO:0000256" key="5">
    <source>
        <dbReference type="ARBA" id="ARBA00023251"/>
    </source>
</evidence>
<feature type="compositionally biased region" description="Basic residues" evidence="6">
    <location>
        <begin position="396"/>
        <end position="409"/>
    </location>
</feature>
<dbReference type="SUPFAM" id="SSF52540">
    <property type="entry name" value="P-loop containing nucleoside triphosphate hydrolases"/>
    <property type="match status" value="1"/>
</dbReference>
<dbReference type="PANTHER" id="PTHR42711">
    <property type="entry name" value="ABC TRANSPORTER ATP-BINDING PROTEIN"/>
    <property type="match status" value="1"/>
</dbReference>
<dbReference type="Proteomes" id="UP001501371">
    <property type="component" value="Unassembled WGS sequence"/>
</dbReference>
<evidence type="ECO:0000313" key="9">
    <source>
        <dbReference type="Proteomes" id="UP001501371"/>
    </source>
</evidence>
<keyword evidence="3" id="KW-0547">Nucleotide-binding</keyword>
<evidence type="ECO:0000256" key="4">
    <source>
        <dbReference type="ARBA" id="ARBA00022840"/>
    </source>
</evidence>
<feature type="compositionally biased region" description="Basic and acidic residues" evidence="6">
    <location>
        <begin position="33"/>
        <end position="57"/>
    </location>
</feature>
<feature type="domain" description="ABC transporter" evidence="7">
    <location>
        <begin position="85"/>
        <end position="317"/>
    </location>
</feature>
<protein>
    <recommendedName>
        <fullName evidence="7">ABC transporter domain-containing protein</fullName>
    </recommendedName>
</protein>
<reference evidence="8 9" key="1">
    <citation type="journal article" date="2019" name="Int. J. Syst. Evol. Microbiol.">
        <title>The Global Catalogue of Microorganisms (GCM) 10K type strain sequencing project: providing services to taxonomists for standard genome sequencing and annotation.</title>
        <authorList>
            <consortium name="The Broad Institute Genomics Platform"/>
            <consortium name="The Broad Institute Genome Sequencing Center for Infectious Disease"/>
            <person name="Wu L."/>
            <person name="Ma J."/>
        </authorList>
    </citation>
    <scope>NUCLEOTIDE SEQUENCE [LARGE SCALE GENOMIC DNA]</scope>
    <source>
        <strain evidence="8 9">JCM 12696</strain>
    </source>
</reference>
<dbReference type="InterPro" id="IPR017871">
    <property type="entry name" value="ABC_transporter-like_CS"/>
</dbReference>
<keyword evidence="5" id="KW-0046">Antibiotic resistance</keyword>
<dbReference type="PROSITE" id="PS50893">
    <property type="entry name" value="ABC_TRANSPORTER_2"/>
    <property type="match status" value="1"/>
</dbReference>
<sequence length="409" mass="42179">MSTETPGTAASGAVGQGVGPDAASPVARAEAQGPDRAEAGTDARGDVRADARGESRTDASGGARGAAVDRAGAGSARTGTAAPAVRARGLVKTYPGGVTALNGMDITVTPGTVLGLLGPNGAGKSTAVKILTTLARPDSGTATVAGHDVLRHPDRVRRAIGVVAQRSGADPVATGRENLILQGRLYGLRGAELNRRADALLERFTLTDAAKRMVQGYSGGMRRRLDVALGLVHRPEVLFLDEPTTGLDPEARTAMWDEIGRLAGDEGLTIVLTTHYLEEADRLAERIAIVDRGRVVVEGTPDELKGELRGDAVHVELRADGDRTTLTEALAGLTGLHDLMLDGRRVSVRADDGAAAVPALLAPRGGGGGGGGGGAVRRRSRLRPIRRGGGVARGAGHGRRRRIRSRSGR</sequence>
<evidence type="ECO:0000259" key="7">
    <source>
        <dbReference type="PROSITE" id="PS50893"/>
    </source>
</evidence>
<evidence type="ECO:0000256" key="2">
    <source>
        <dbReference type="ARBA" id="ARBA00022448"/>
    </source>
</evidence>
<dbReference type="PANTHER" id="PTHR42711:SF19">
    <property type="entry name" value="DOXORUBICIN RESISTANCE ATP-BINDING PROTEIN DRRA"/>
    <property type="match status" value="1"/>
</dbReference>
<dbReference type="PROSITE" id="PS00211">
    <property type="entry name" value="ABC_TRANSPORTER_1"/>
    <property type="match status" value="1"/>
</dbReference>
<keyword evidence="9" id="KW-1185">Reference proteome</keyword>
<dbReference type="Pfam" id="PF00005">
    <property type="entry name" value="ABC_tran"/>
    <property type="match status" value="1"/>
</dbReference>
<evidence type="ECO:0000256" key="1">
    <source>
        <dbReference type="ARBA" id="ARBA00004202"/>
    </source>
</evidence>
<dbReference type="Gene3D" id="3.40.50.300">
    <property type="entry name" value="P-loop containing nucleotide triphosphate hydrolases"/>
    <property type="match status" value="1"/>
</dbReference>
<dbReference type="SMART" id="SM00382">
    <property type="entry name" value="AAA"/>
    <property type="match status" value="1"/>
</dbReference>
<dbReference type="InterPro" id="IPR003439">
    <property type="entry name" value="ABC_transporter-like_ATP-bd"/>
</dbReference>
<feature type="region of interest" description="Disordered" evidence="6">
    <location>
        <begin position="1"/>
        <end position="81"/>
    </location>
</feature>
<dbReference type="RefSeq" id="WP_344278662.1">
    <property type="nucleotide sequence ID" value="NZ_BAAAKV010000037.1"/>
</dbReference>
<evidence type="ECO:0000256" key="3">
    <source>
        <dbReference type="ARBA" id="ARBA00022741"/>
    </source>
</evidence>
<feature type="compositionally biased region" description="Low complexity" evidence="6">
    <location>
        <begin position="58"/>
        <end position="81"/>
    </location>
</feature>
<dbReference type="InterPro" id="IPR027417">
    <property type="entry name" value="P-loop_NTPase"/>
</dbReference>
<feature type="compositionally biased region" description="Basic residues" evidence="6">
    <location>
        <begin position="376"/>
        <end position="386"/>
    </location>
</feature>
<gene>
    <name evidence="8" type="ORF">GCM10009654_41190</name>
</gene>